<keyword evidence="2" id="KW-1185">Reference proteome</keyword>
<protein>
    <submittedName>
        <fullName evidence="1">Uncharacterized protein</fullName>
    </submittedName>
</protein>
<proteinExistence type="predicted"/>
<organism evidence="1 2">
    <name type="scientific">Colletotrichum truncatum</name>
    <name type="common">Anthracnose fungus</name>
    <name type="synonym">Colletotrichum capsici</name>
    <dbReference type="NCBI Taxonomy" id="5467"/>
    <lineage>
        <taxon>Eukaryota</taxon>
        <taxon>Fungi</taxon>
        <taxon>Dikarya</taxon>
        <taxon>Ascomycota</taxon>
        <taxon>Pezizomycotina</taxon>
        <taxon>Sordariomycetes</taxon>
        <taxon>Hypocreomycetidae</taxon>
        <taxon>Glomerellales</taxon>
        <taxon>Glomerellaceae</taxon>
        <taxon>Colletotrichum</taxon>
        <taxon>Colletotrichum truncatum species complex</taxon>
    </lineage>
</organism>
<comment type="caution">
    <text evidence="1">The sequence shown here is derived from an EMBL/GenBank/DDBJ whole genome shotgun (WGS) entry which is preliminary data.</text>
</comment>
<evidence type="ECO:0000313" key="2">
    <source>
        <dbReference type="Proteomes" id="UP000805649"/>
    </source>
</evidence>
<dbReference type="EMBL" id="VUJX02000001">
    <property type="protein sequence ID" value="KAL0942396.1"/>
    <property type="molecule type" value="Genomic_DNA"/>
</dbReference>
<reference evidence="1 2" key="1">
    <citation type="journal article" date="2020" name="Phytopathology">
        <title>Genome Sequence Resources of Colletotrichum truncatum, C. plurivorum, C. musicola, and C. sojae: Four Species Pathogenic to Soybean (Glycine max).</title>
        <authorList>
            <person name="Rogerio F."/>
            <person name="Boufleur T.R."/>
            <person name="Ciampi-Guillardi M."/>
            <person name="Sukno S.A."/>
            <person name="Thon M.R."/>
            <person name="Massola Junior N.S."/>
            <person name="Baroncelli R."/>
        </authorList>
    </citation>
    <scope>NUCLEOTIDE SEQUENCE [LARGE SCALE GENOMIC DNA]</scope>
    <source>
        <strain evidence="1 2">CMES1059</strain>
    </source>
</reference>
<gene>
    <name evidence="1" type="ORF">CTRU02_200282</name>
</gene>
<sequence length="649" mass="71858">MDGSLQIVRCATEGCNSILTNPNKEYCLLHSELMPRSRVVHTRSNDTSSSKTFSRPCKAPTIKEPQGPSNTSAAEQESKGGQPQNGLGTYPDSRGSIANLSTVPRQTVRRTNFPPDLLNKHAMTARKSIGGNTRSQTKSPAVLSHCLKPSFSPGQTSLSTFSSQLSGSPDEVLFKKVAQNGVRQNTGPVMNGQSQRKPLAGNSEASRANSRSARSVSQDFEASTSSAKTQGASSSRITGAIQNKPKEQAKSSVPSPVPNGTRDFRSLPYVRTSFRPPTSIKSAPVVPPSASKHRRKTSHNKRKRNSDLESNSTLSSSDEIDEEDHPQSQSTTYISTAQSFALDGGLAQNDSNTTVSNIHNFIPDREGSPAFSSRNSFLVSERERLYEEPDEYSEAEGRLLPVYEQSRHRLHAAQTELSSAHNQQLPLGIDSQWRPKAPLPNAMTCEQRRLQLSATFDASKFDAMLYGQPEAARPPPGVFIPTAPAYHQSASAVAENRQPFYMRLDPRIHWSHDRSEQWYERKMEEIKARAGRKANFGKAAQRMRQQRIAEEKRAAAEAEETAAAAKQGRELPPPDNPCKPWSHHRHMDFGDVPEDELPSYVCKNEAWLRATAWMRENREKNLQKNKEAATLQAANESWGHLFPKSKHGR</sequence>
<evidence type="ECO:0000313" key="1">
    <source>
        <dbReference type="EMBL" id="KAL0942396.1"/>
    </source>
</evidence>
<name>A0ACC3ZE56_COLTU</name>
<dbReference type="Proteomes" id="UP000805649">
    <property type="component" value="Unassembled WGS sequence"/>
</dbReference>
<accession>A0ACC3ZE56</accession>